<name>A0A9Q0LHQ4_ANAIG</name>
<dbReference type="Gene3D" id="2.40.50.140">
    <property type="entry name" value="Nucleic acid-binding proteins"/>
    <property type="match status" value="1"/>
</dbReference>
<dbReference type="AlphaFoldDB" id="A0A9Q0LHQ4"/>
<sequence>MNFKFSKIIPLLHLERFIQKITRISIDNTKTQDIFSPKGFYYFGIICKKQEKLTQKNEEKYLNCTLTDLNQSKVYLISYDIHLSFLKEQPLGSVILFSDFKVHKEQNSILINFNKNSQIKKIGTSLDFSICQFKDEKGIACDSWINKRKGKYCSEHLSFLLEMMRSQRADLNSQKMAVQRSDQESRKRGTDEIQILRKTDHSFERKRQIITKLQNSKHKTNGLRSVCISLDKSKNLNKKKTIEELELLKNKKTRKSHQLAMSIISNSQPCLGRGFNTNEKDEENFLILK</sequence>
<comment type="similarity">
    <text evidence="1">Belongs to the MCM10 family.</text>
</comment>
<evidence type="ECO:0000313" key="3">
    <source>
        <dbReference type="EMBL" id="KAJ5071663.1"/>
    </source>
</evidence>
<dbReference type="PANTHER" id="PTHR13454">
    <property type="entry name" value="PROTEIN MCM10 HOMOLOG"/>
    <property type="match status" value="1"/>
</dbReference>
<keyword evidence="4" id="KW-1185">Reference proteome</keyword>
<dbReference type="OrthoDB" id="273123at2759"/>
<organism evidence="3 4">
    <name type="scientific">Anaeramoeba ignava</name>
    <name type="common">Anaerobic marine amoeba</name>
    <dbReference type="NCBI Taxonomy" id="1746090"/>
    <lineage>
        <taxon>Eukaryota</taxon>
        <taxon>Metamonada</taxon>
        <taxon>Anaeramoebidae</taxon>
        <taxon>Anaeramoeba</taxon>
    </lineage>
</organism>
<protein>
    <submittedName>
        <fullName evidence="3">Protein mcm10</fullName>
    </submittedName>
</protein>
<dbReference type="Proteomes" id="UP001149090">
    <property type="component" value="Unassembled WGS sequence"/>
</dbReference>
<dbReference type="PANTHER" id="PTHR13454:SF11">
    <property type="entry name" value="PROTEIN MCM10 HOMOLOG"/>
    <property type="match status" value="1"/>
</dbReference>
<comment type="caution">
    <text evidence="3">The sequence shown here is derived from an EMBL/GenBank/DDBJ whole genome shotgun (WGS) entry which is preliminary data.</text>
</comment>
<dbReference type="Pfam" id="PF09329">
    <property type="entry name" value="zf-primase"/>
    <property type="match status" value="1"/>
</dbReference>
<reference evidence="3" key="1">
    <citation type="submission" date="2022-10" db="EMBL/GenBank/DDBJ databases">
        <title>Novel sulphate-reducing endosymbionts in the free-living metamonad Anaeramoeba.</title>
        <authorList>
            <person name="Jerlstrom-Hultqvist J."/>
            <person name="Cepicka I."/>
            <person name="Gallot-Lavallee L."/>
            <person name="Salas-Leiva D."/>
            <person name="Curtis B.A."/>
            <person name="Zahonova K."/>
            <person name="Pipaliya S."/>
            <person name="Dacks J."/>
            <person name="Roger A.J."/>
        </authorList>
    </citation>
    <scope>NUCLEOTIDE SEQUENCE</scope>
    <source>
        <strain evidence="3">BMAN</strain>
    </source>
</reference>
<evidence type="ECO:0000259" key="2">
    <source>
        <dbReference type="Pfam" id="PF09329"/>
    </source>
</evidence>
<dbReference type="GO" id="GO:0043596">
    <property type="term" value="C:nuclear replication fork"/>
    <property type="evidence" value="ECO:0007669"/>
    <property type="project" value="TreeGrafter"/>
</dbReference>
<evidence type="ECO:0000313" key="4">
    <source>
        <dbReference type="Proteomes" id="UP001149090"/>
    </source>
</evidence>
<accession>A0A9Q0LHQ4</accession>
<feature type="domain" description="Zinc finger Mcm10/DnaG-type" evidence="2">
    <location>
        <begin position="123"/>
        <end position="168"/>
    </location>
</feature>
<dbReference type="InterPro" id="IPR015408">
    <property type="entry name" value="Znf_Mcm10/DnaG"/>
</dbReference>
<dbReference type="GO" id="GO:0003688">
    <property type="term" value="F:DNA replication origin binding"/>
    <property type="evidence" value="ECO:0007669"/>
    <property type="project" value="TreeGrafter"/>
</dbReference>
<dbReference type="GO" id="GO:0003697">
    <property type="term" value="F:single-stranded DNA binding"/>
    <property type="evidence" value="ECO:0007669"/>
    <property type="project" value="InterPro"/>
</dbReference>
<gene>
    <name evidence="3" type="ORF">M0811_10072</name>
</gene>
<evidence type="ECO:0000256" key="1">
    <source>
        <dbReference type="ARBA" id="ARBA00009679"/>
    </source>
</evidence>
<dbReference type="GO" id="GO:0006270">
    <property type="term" value="P:DNA replication initiation"/>
    <property type="evidence" value="ECO:0007669"/>
    <property type="project" value="InterPro"/>
</dbReference>
<proteinExistence type="inferred from homology"/>
<dbReference type="InterPro" id="IPR040184">
    <property type="entry name" value="Mcm10"/>
</dbReference>
<dbReference type="InterPro" id="IPR012340">
    <property type="entry name" value="NA-bd_OB-fold"/>
</dbReference>
<dbReference type="EMBL" id="JAPDFW010000086">
    <property type="protein sequence ID" value="KAJ5071663.1"/>
    <property type="molecule type" value="Genomic_DNA"/>
</dbReference>